<dbReference type="RefSeq" id="WP_092447574.1">
    <property type="nucleotide sequence ID" value="NZ_LT629774.1"/>
</dbReference>
<dbReference type="Proteomes" id="UP000198963">
    <property type="component" value="Chromosome I"/>
</dbReference>
<protein>
    <recommendedName>
        <fullName evidence="3">Lipoprotein</fullName>
    </recommendedName>
</protein>
<dbReference type="PROSITE" id="PS51257">
    <property type="entry name" value="PROKAR_LIPOPROTEIN"/>
    <property type="match status" value="1"/>
</dbReference>
<evidence type="ECO:0000313" key="1">
    <source>
        <dbReference type="EMBL" id="SDT05769.1"/>
    </source>
</evidence>
<keyword evidence="2" id="KW-1185">Reference proteome</keyword>
<proteinExistence type="predicted"/>
<dbReference type="EMBL" id="LT629774">
    <property type="protein sequence ID" value="SDT05769.1"/>
    <property type="molecule type" value="Genomic_DNA"/>
</dbReference>
<reference evidence="1 2" key="1">
    <citation type="submission" date="2016-10" db="EMBL/GenBank/DDBJ databases">
        <authorList>
            <person name="Varghese N."/>
            <person name="Submissions S."/>
        </authorList>
    </citation>
    <scope>NUCLEOTIDE SEQUENCE [LARGE SCALE GENOMIC DNA]</scope>
    <source>
        <strain evidence="1 2">RHA_55</strain>
    </source>
</reference>
<accession>A0A1H1XAX9</accession>
<organism evidence="1 2">
    <name type="scientific">Winogradskyella sediminis</name>
    <dbReference type="NCBI Taxonomy" id="1382466"/>
    <lineage>
        <taxon>Bacteria</taxon>
        <taxon>Pseudomonadati</taxon>
        <taxon>Bacteroidota</taxon>
        <taxon>Flavobacteriia</taxon>
        <taxon>Flavobacteriales</taxon>
        <taxon>Flavobacteriaceae</taxon>
        <taxon>Winogradskyella</taxon>
    </lineage>
</organism>
<evidence type="ECO:0000313" key="2">
    <source>
        <dbReference type="Proteomes" id="UP000198963"/>
    </source>
</evidence>
<gene>
    <name evidence="1" type="ORF">SAMN04489797_3138</name>
</gene>
<name>A0A1H1XAX9_9FLAO</name>
<dbReference type="AlphaFoldDB" id="A0A1H1XAX9"/>
<sequence>MKLKNINLNLSFFGILVLMLFVSCNNGDYLQEFENYDEFSKVENPRLTGWFPVELIKSDAKNIKNISYLSTKCVFGVFEYENEELYNSIFDKENHIDKTYIGIFHSQVELVKDIFPEWFPKIEYWSNIDSGIILFDNCYAVKDSNKKKIYYFHPEEESTRFNGKMYPGIRNTIR</sequence>
<evidence type="ECO:0008006" key="3">
    <source>
        <dbReference type="Google" id="ProtNLM"/>
    </source>
</evidence>